<feature type="compositionally biased region" description="Basic and acidic residues" evidence="1">
    <location>
        <begin position="300"/>
        <end position="318"/>
    </location>
</feature>
<accession>A0ABD3NN61</accession>
<reference evidence="3 4" key="1">
    <citation type="submission" date="2024-10" db="EMBL/GenBank/DDBJ databases">
        <title>Updated reference genomes for cyclostephanoid diatoms.</title>
        <authorList>
            <person name="Roberts W.R."/>
            <person name="Alverson A.J."/>
        </authorList>
    </citation>
    <scope>NUCLEOTIDE SEQUENCE [LARGE SCALE GENOMIC DNA]</scope>
    <source>
        <strain evidence="3 4">AJA010-31</strain>
    </source>
</reference>
<dbReference type="SUPFAM" id="SSF82708">
    <property type="entry name" value="R3H domain"/>
    <property type="match status" value="1"/>
</dbReference>
<dbReference type="InterPro" id="IPR024771">
    <property type="entry name" value="SUZ"/>
</dbReference>
<dbReference type="Proteomes" id="UP001530400">
    <property type="component" value="Unassembled WGS sequence"/>
</dbReference>
<feature type="region of interest" description="Disordered" evidence="1">
    <location>
        <begin position="20"/>
        <end position="71"/>
    </location>
</feature>
<dbReference type="InterPro" id="IPR036867">
    <property type="entry name" value="R3H_dom_sf"/>
</dbReference>
<feature type="region of interest" description="Disordered" evidence="1">
    <location>
        <begin position="346"/>
        <end position="369"/>
    </location>
</feature>
<sequence>MASVIPSDGTEVTDEVATADVADNNNNFKAQDVNAPQSYYKEEKTEDSTTHTSNQANTNDTNATSAVDGDSWDPLTTVDSALLSALLDPRERKALLRLERALTDFINSSLHFIEVGGAFNTIVLGENEGVDRGYRLEECMSPQNVQEFQFQQSRGLRQTSFQRLTLHRLADRFGIVREVIPQNENIVTSLNLIRLIKTEESRVPDHMVGEVDLGLLVGWKNPLARENRSSNYNNNGGYGTNNGGGFNTLWSPNGDQELHQLSDHMGSSSLNNPPAAQPQPSKKMVIMKRSSTSGSNNNDSKGKKEGKSRNRKKLVDKEKAYEEARARIFGVEKKEGDEAASCVAGENVEDGDDENHNGSDPSAECIEGCQDGNVDQTTVENMEKTQLNPQVMEFKPLSSLEESQHSTTSVVSGDEQIEVGEDCESAEGDPNSTAAESKEKIMTEEASNTKQNKKANKTKPSGKTSPSSNNNNKSTGKAVYRNRQQEEADPDFKRRSGPSYYTPQYSHNPYAPNIYNNMVNVSMCGQTMGQHPNMMAGQHPGYYGQQQFYPNYLTSPQSPAYYGHQGGYPVTQNKAAPSAPQDNGRPASAVDGNKPKESGSKTQQTKPQLLQKPPGGCGTKVAALRPEDFPALR</sequence>
<comment type="caution">
    <text evidence="3">The sequence shown here is derived from an EMBL/GenBank/DDBJ whole genome shotgun (WGS) entry which is preliminary data.</text>
</comment>
<feature type="compositionally biased region" description="Low complexity" evidence="1">
    <location>
        <begin position="601"/>
        <end position="614"/>
    </location>
</feature>
<proteinExistence type="predicted"/>
<evidence type="ECO:0000259" key="2">
    <source>
        <dbReference type="PROSITE" id="PS51673"/>
    </source>
</evidence>
<organism evidence="3 4">
    <name type="scientific">Cyclotella atomus</name>
    <dbReference type="NCBI Taxonomy" id="382360"/>
    <lineage>
        <taxon>Eukaryota</taxon>
        <taxon>Sar</taxon>
        <taxon>Stramenopiles</taxon>
        <taxon>Ochrophyta</taxon>
        <taxon>Bacillariophyta</taxon>
        <taxon>Coscinodiscophyceae</taxon>
        <taxon>Thalassiosirophycidae</taxon>
        <taxon>Stephanodiscales</taxon>
        <taxon>Stephanodiscaceae</taxon>
        <taxon>Cyclotella</taxon>
    </lineage>
</organism>
<dbReference type="PANTHER" id="PTHR15672:SF8">
    <property type="entry name" value="PROTEIN ENCORE"/>
    <property type="match status" value="1"/>
</dbReference>
<dbReference type="InterPro" id="IPR051937">
    <property type="entry name" value="R3H_domain_containing"/>
</dbReference>
<feature type="compositionally biased region" description="Polar residues" evidence="1">
    <location>
        <begin position="265"/>
        <end position="280"/>
    </location>
</feature>
<evidence type="ECO:0000313" key="3">
    <source>
        <dbReference type="EMBL" id="KAL3777192.1"/>
    </source>
</evidence>
<dbReference type="EMBL" id="JALLPJ020001058">
    <property type="protein sequence ID" value="KAL3777192.1"/>
    <property type="molecule type" value="Genomic_DNA"/>
</dbReference>
<feature type="region of interest" description="Disordered" evidence="1">
    <location>
        <begin position="563"/>
        <end position="633"/>
    </location>
</feature>
<dbReference type="PROSITE" id="PS51673">
    <property type="entry name" value="SUZ"/>
    <property type="match status" value="1"/>
</dbReference>
<feature type="region of interest" description="Disordered" evidence="1">
    <location>
        <begin position="225"/>
        <end position="318"/>
    </location>
</feature>
<feature type="compositionally biased region" description="Gly residues" evidence="1">
    <location>
        <begin position="236"/>
        <end position="246"/>
    </location>
</feature>
<protein>
    <recommendedName>
        <fullName evidence="2">SUZ domain-containing protein</fullName>
    </recommendedName>
</protein>
<evidence type="ECO:0000313" key="4">
    <source>
        <dbReference type="Proteomes" id="UP001530400"/>
    </source>
</evidence>
<evidence type="ECO:0000256" key="1">
    <source>
        <dbReference type="SAM" id="MobiDB-lite"/>
    </source>
</evidence>
<feature type="compositionally biased region" description="Polar residues" evidence="1">
    <location>
        <begin position="289"/>
        <end position="299"/>
    </location>
</feature>
<feature type="compositionally biased region" description="Basic and acidic residues" evidence="1">
    <location>
        <begin position="483"/>
        <end position="494"/>
    </location>
</feature>
<feature type="compositionally biased region" description="Basic and acidic residues" evidence="1">
    <location>
        <begin position="40"/>
        <end position="49"/>
    </location>
</feature>
<dbReference type="AlphaFoldDB" id="A0ABD3NN61"/>
<feature type="region of interest" description="Disordered" evidence="1">
    <location>
        <begin position="393"/>
        <end position="509"/>
    </location>
</feature>
<name>A0ABD3NN61_9STRA</name>
<feature type="compositionally biased region" description="Low complexity" evidence="1">
    <location>
        <begin position="458"/>
        <end position="477"/>
    </location>
</feature>
<feature type="domain" description="SUZ" evidence="2">
    <location>
        <begin position="260"/>
        <end position="333"/>
    </location>
</feature>
<gene>
    <name evidence="3" type="ORF">ACHAWO_013073</name>
</gene>
<dbReference type="PANTHER" id="PTHR15672">
    <property type="entry name" value="CAMP-REGULATED PHOSPHOPROTEIN 21 RELATED R3H DOMAIN CONTAINING PROTEIN"/>
    <property type="match status" value="1"/>
</dbReference>
<keyword evidence="4" id="KW-1185">Reference proteome</keyword>
<dbReference type="Gene3D" id="3.30.1370.50">
    <property type="entry name" value="R3H-like domain"/>
    <property type="match status" value="1"/>
</dbReference>
<dbReference type="Pfam" id="PF12752">
    <property type="entry name" value="SUZ"/>
    <property type="match status" value="1"/>
</dbReference>
<feature type="compositionally biased region" description="Acidic residues" evidence="1">
    <location>
        <begin position="415"/>
        <end position="427"/>
    </location>
</feature>
<feature type="compositionally biased region" description="Polar residues" evidence="1">
    <location>
        <begin position="50"/>
        <end position="65"/>
    </location>
</feature>